<dbReference type="OrthoDB" id="8558970at2"/>
<protein>
    <submittedName>
        <fullName evidence="2">ATP-dependent protease</fullName>
    </submittedName>
</protein>
<comment type="caution">
    <text evidence="2">The sequence shown here is derived from an EMBL/GenBank/DDBJ whole genome shotgun (WGS) entry which is preliminary data.</text>
</comment>
<organism evidence="2 3">
    <name type="scientific">Parahaliea aestuarii</name>
    <dbReference type="NCBI Taxonomy" id="1852021"/>
    <lineage>
        <taxon>Bacteria</taxon>
        <taxon>Pseudomonadati</taxon>
        <taxon>Pseudomonadota</taxon>
        <taxon>Gammaproteobacteria</taxon>
        <taxon>Cellvibrionales</taxon>
        <taxon>Halieaceae</taxon>
        <taxon>Parahaliea</taxon>
    </lineage>
</organism>
<evidence type="ECO:0000313" key="3">
    <source>
        <dbReference type="Proteomes" id="UP000321933"/>
    </source>
</evidence>
<accession>A0A5C9A2A0</accession>
<reference evidence="2 3" key="1">
    <citation type="submission" date="2019-08" db="EMBL/GenBank/DDBJ databases">
        <title>Parahaliea maris sp. nov., isolated from the surface seawater.</title>
        <authorList>
            <person name="Liu Y."/>
        </authorList>
    </citation>
    <scope>NUCLEOTIDE SEQUENCE [LARGE SCALE GENOMIC DNA]</scope>
    <source>
        <strain evidence="2 3">S2-26</strain>
    </source>
</reference>
<sequence>MAETTEIPLFPLSGVLLPHGRMPLRIFERRYLDLVRDCMRNNVGFGVAWIRRGEEVAQRGRARPELGDWGTYARIVDWDQLKDGLLGITIEGERRFSLLRSSVAGSQLVMGEVQLDAPPPRLPVAAEWESLVEVLQSLEAHPHVERMGLAIDYQNAWQVAYTLIQLLPLEESLKYSLLGLDDLEQVVEALNDILNRISGEDYDA</sequence>
<dbReference type="Proteomes" id="UP000321933">
    <property type="component" value="Unassembled WGS sequence"/>
</dbReference>
<keyword evidence="3" id="KW-1185">Reference proteome</keyword>
<feature type="domain" description="Lon N-terminal" evidence="1">
    <location>
        <begin position="4"/>
        <end position="198"/>
    </location>
</feature>
<evidence type="ECO:0000259" key="1">
    <source>
        <dbReference type="PROSITE" id="PS51787"/>
    </source>
</evidence>
<dbReference type="SUPFAM" id="SSF88697">
    <property type="entry name" value="PUA domain-like"/>
    <property type="match status" value="1"/>
</dbReference>
<dbReference type="Pfam" id="PF02190">
    <property type="entry name" value="LON_substr_bdg"/>
    <property type="match status" value="1"/>
</dbReference>
<dbReference type="InterPro" id="IPR003111">
    <property type="entry name" value="Lon_prtase_N"/>
</dbReference>
<dbReference type="PROSITE" id="PS51787">
    <property type="entry name" value="LON_N"/>
    <property type="match status" value="1"/>
</dbReference>
<dbReference type="EMBL" id="VRYZ01000001">
    <property type="protein sequence ID" value="TXS94846.1"/>
    <property type="molecule type" value="Genomic_DNA"/>
</dbReference>
<gene>
    <name evidence="2" type="ORF">FVW59_02755</name>
</gene>
<evidence type="ECO:0000313" key="2">
    <source>
        <dbReference type="EMBL" id="TXS94846.1"/>
    </source>
</evidence>
<dbReference type="GO" id="GO:0006508">
    <property type="term" value="P:proteolysis"/>
    <property type="evidence" value="ECO:0007669"/>
    <property type="project" value="UniProtKB-KW"/>
</dbReference>
<keyword evidence="2" id="KW-0378">Hydrolase</keyword>
<dbReference type="RefSeq" id="WP_148062688.1">
    <property type="nucleotide sequence ID" value="NZ_VRYZ01000001.1"/>
</dbReference>
<dbReference type="PANTHER" id="PTHR46732:SF8">
    <property type="entry name" value="ATP-DEPENDENT PROTEASE LA (LON) DOMAIN PROTEIN"/>
    <property type="match status" value="1"/>
</dbReference>
<dbReference type="InterPro" id="IPR015947">
    <property type="entry name" value="PUA-like_sf"/>
</dbReference>
<name>A0A5C9A2A0_9GAMM</name>
<proteinExistence type="predicted"/>
<dbReference type="InterPro" id="IPR046336">
    <property type="entry name" value="Lon_prtase_N_sf"/>
</dbReference>
<dbReference type="Gene3D" id="2.30.130.40">
    <property type="entry name" value="LON domain-like"/>
    <property type="match status" value="1"/>
</dbReference>
<dbReference type="AlphaFoldDB" id="A0A5C9A2A0"/>
<keyword evidence="2" id="KW-0645">Protease</keyword>
<dbReference type="PANTHER" id="PTHR46732">
    <property type="entry name" value="ATP-DEPENDENT PROTEASE LA (LON) DOMAIN PROTEIN"/>
    <property type="match status" value="1"/>
</dbReference>
<dbReference type="SMART" id="SM00464">
    <property type="entry name" value="LON"/>
    <property type="match status" value="1"/>
</dbReference>
<dbReference type="GO" id="GO:0008233">
    <property type="term" value="F:peptidase activity"/>
    <property type="evidence" value="ECO:0007669"/>
    <property type="project" value="UniProtKB-KW"/>
</dbReference>